<feature type="transmembrane region" description="Helical" evidence="4">
    <location>
        <begin position="215"/>
        <end position="239"/>
    </location>
</feature>
<evidence type="ECO:0000256" key="5">
    <source>
        <dbReference type="SAM" id="SignalP"/>
    </source>
</evidence>
<feature type="chain" id="PRO_5018711177" evidence="5">
    <location>
        <begin position="19"/>
        <end position="275"/>
    </location>
</feature>
<feature type="region of interest" description="Disordered" evidence="3">
    <location>
        <begin position="249"/>
        <end position="275"/>
    </location>
</feature>
<feature type="signal peptide" evidence="5">
    <location>
        <begin position="1"/>
        <end position="18"/>
    </location>
</feature>
<keyword evidence="4" id="KW-0812">Transmembrane</keyword>
<organism evidence="7 9">
    <name type="scientific">Penaeus vannamei</name>
    <name type="common">Whiteleg shrimp</name>
    <name type="synonym">Litopenaeus vannamei</name>
    <dbReference type="NCBI Taxonomy" id="6689"/>
    <lineage>
        <taxon>Eukaryota</taxon>
        <taxon>Metazoa</taxon>
        <taxon>Ecdysozoa</taxon>
        <taxon>Arthropoda</taxon>
        <taxon>Crustacea</taxon>
        <taxon>Multicrustacea</taxon>
        <taxon>Malacostraca</taxon>
        <taxon>Eumalacostraca</taxon>
        <taxon>Eucarida</taxon>
        <taxon>Decapoda</taxon>
        <taxon>Dendrobranchiata</taxon>
        <taxon>Penaeoidea</taxon>
        <taxon>Penaeidae</taxon>
        <taxon>Penaeus</taxon>
    </lineage>
</organism>
<reference evidence="8" key="3">
    <citation type="submission" date="2023-05" db="EMBL/GenBank/DDBJ databases">
        <authorList>
            <person name="Li J."/>
            <person name="Wang K."/>
            <person name="Yu L."/>
            <person name="Yang L."/>
            <person name="Chen S."/>
            <person name="Zhang Q."/>
        </authorList>
    </citation>
    <scope>NUCLEOTIDE SEQUENCE</scope>
</reference>
<feature type="compositionally biased region" description="Basic and acidic residues" evidence="3">
    <location>
        <begin position="261"/>
        <end position="275"/>
    </location>
</feature>
<dbReference type="InterPro" id="IPR003599">
    <property type="entry name" value="Ig_sub"/>
</dbReference>
<keyword evidence="9" id="KW-1185">Reference proteome</keyword>
<keyword evidence="4" id="KW-1133">Transmembrane helix</keyword>
<evidence type="ECO:0000256" key="1">
    <source>
        <dbReference type="ARBA" id="ARBA00023157"/>
    </source>
</evidence>
<dbReference type="EMBL" id="OR046886">
    <property type="protein sequence ID" value="WLT68428.1"/>
    <property type="molecule type" value="mRNA"/>
</dbReference>
<accession>A0A3R7MY06</accession>
<dbReference type="GO" id="GO:0098632">
    <property type="term" value="F:cell-cell adhesion mediator activity"/>
    <property type="evidence" value="ECO:0007669"/>
    <property type="project" value="TreeGrafter"/>
</dbReference>
<evidence type="ECO:0000313" key="9">
    <source>
        <dbReference type="Proteomes" id="UP000283509"/>
    </source>
</evidence>
<evidence type="ECO:0000259" key="6">
    <source>
        <dbReference type="PROSITE" id="PS50835"/>
    </source>
</evidence>
<dbReference type="GO" id="GO:0030424">
    <property type="term" value="C:axon"/>
    <property type="evidence" value="ECO:0007669"/>
    <property type="project" value="TreeGrafter"/>
</dbReference>
<evidence type="ECO:0000256" key="3">
    <source>
        <dbReference type="SAM" id="MobiDB-lite"/>
    </source>
</evidence>
<evidence type="ECO:0000256" key="2">
    <source>
        <dbReference type="ARBA" id="ARBA00023319"/>
    </source>
</evidence>
<reference evidence="7 9" key="1">
    <citation type="submission" date="2018-04" db="EMBL/GenBank/DDBJ databases">
        <authorList>
            <person name="Zhang X."/>
            <person name="Yuan J."/>
            <person name="Li F."/>
            <person name="Xiang J."/>
        </authorList>
    </citation>
    <scope>NUCLEOTIDE SEQUENCE [LARGE SCALE GENOMIC DNA]</scope>
    <source>
        <tissue evidence="7">Muscle</tissue>
    </source>
</reference>
<reference evidence="7 9" key="2">
    <citation type="submission" date="2019-01" db="EMBL/GenBank/DDBJ databases">
        <title>The decoding of complex shrimp genome reveals the adaptation for benthos swimmer, frequently molting mechanism and breeding impact on genome.</title>
        <authorList>
            <person name="Sun Y."/>
            <person name="Gao Y."/>
            <person name="Yu Y."/>
        </authorList>
    </citation>
    <scope>NUCLEOTIDE SEQUENCE [LARGE SCALE GENOMIC DNA]</scope>
    <source>
        <tissue evidence="7">Muscle</tissue>
    </source>
</reference>
<dbReference type="GO" id="GO:0007156">
    <property type="term" value="P:homophilic cell adhesion via plasma membrane adhesion molecules"/>
    <property type="evidence" value="ECO:0007669"/>
    <property type="project" value="TreeGrafter"/>
</dbReference>
<protein>
    <submittedName>
        <fullName evidence="8">Basigin</fullName>
    </submittedName>
    <submittedName>
        <fullName evidence="7">Putative neuroplastin isoform X1</fullName>
    </submittedName>
</protein>
<sequence length="275" mass="30183">MKQLSLLVLCSVAGVCLGAGGAVSGSSGSGVGSVTETEGTRLLLEGSPLSLTCSQNLTNTDTVWSKDGKQVVEDENTKVFKNTTLYIVSAKVDDIGEYTCEHEGQDEPKVFNVVQLKLHKNLPESTTVLENDKLALSCQVEGNPPPTVQWLKNGELMEDSINSTRLIFSENEHNVPNASLLIKPILKSDVGNYICLVKQYSLQLNTTTEVRVKDIYAALWPFLAIVAEVIILCVIIFIYEKRRIKANFDDSDSDPAPDQKSVADHNKDAEVRQRK</sequence>
<keyword evidence="1" id="KW-1015">Disulfide bond</keyword>
<dbReference type="SUPFAM" id="SSF48726">
    <property type="entry name" value="Immunoglobulin"/>
    <property type="match status" value="2"/>
</dbReference>
<dbReference type="EMBL" id="QCYY01002160">
    <property type="protein sequence ID" value="ROT72398.1"/>
    <property type="molecule type" value="Genomic_DNA"/>
</dbReference>
<keyword evidence="4" id="KW-0472">Membrane</keyword>
<dbReference type="SMART" id="SM00409">
    <property type="entry name" value="IG"/>
    <property type="match status" value="2"/>
</dbReference>
<keyword evidence="2" id="KW-0393">Immunoglobulin domain</keyword>
<dbReference type="Pfam" id="PF00047">
    <property type="entry name" value="ig"/>
    <property type="match status" value="1"/>
</dbReference>
<proteinExistence type="evidence at transcript level"/>
<feature type="domain" description="Ig-like" evidence="6">
    <location>
        <begin position="32"/>
        <end position="100"/>
    </location>
</feature>
<dbReference type="Pfam" id="PF13927">
    <property type="entry name" value="Ig_3"/>
    <property type="match status" value="1"/>
</dbReference>
<dbReference type="SMR" id="A0A3R7MY06"/>
<evidence type="ECO:0000313" key="8">
    <source>
        <dbReference type="EMBL" id="WLT68428.1"/>
    </source>
</evidence>
<evidence type="ECO:0000313" key="7">
    <source>
        <dbReference type="EMBL" id="ROT72398.1"/>
    </source>
</evidence>
<dbReference type="PANTHER" id="PTHR10075">
    <property type="entry name" value="BASIGIN RELATED"/>
    <property type="match status" value="1"/>
</dbReference>
<dbReference type="InterPro" id="IPR007110">
    <property type="entry name" value="Ig-like_dom"/>
</dbReference>
<dbReference type="SMART" id="SM00408">
    <property type="entry name" value="IGc2"/>
    <property type="match status" value="2"/>
</dbReference>
<dbReference type="Proteomes" id="UP000283509">
    <property type="component" value="Unassembled WGS sequence"/>
</dbReference>
<evidence type="ECO:0000256" key="4">
    <source>
        <dbReference type="SAM" id="Phobius"/>
    </source>
</evidence>
<dbReference type="GO" id="GO:0007411">
    <property type="term" value="P:axon guidance"/>
    <property type="evidence" value="ECO:0007669"/>
    <property type="project" value="TreeGrafter"/>
</dbReference>
<dbReference type="AlphaFoldDB" id="A0A3R7MY06"/>
<name>A0A3R7MY06_PENVA</name>
<dbReference type="InterPro" id="IPR003598">
    <property type="entry name" value="Ig_sub2"/>
</dbReference>
<dbReference type="OrthoDB" id="5970915at2759"/>
<dbReference type="PANTHER" id="PTHR10075:SF100">
    <property type="entry name" value="FASCICLIN-2"/>
    <property type="match status" value="1"/>
</dbReference>
<dbReference type="PROSITE" id="PS50835">
    <property type="entry name" value="IG_LIKE"/>
    <property type="match status" value="2"/>
</dbReference>
<dbReference type="GO" id="GO:0005886">
    <property type="term" value="C:plasma membrane"/>
    <property type="evidence" value="ECO:0007669"/>
    <property type="project" value="TreeGrafter"/>
</dbReference>
<dbReference type="InterPro" id="IPR036179">
    <property type="entry name" value="Ig-like_dom_sf"/>
</dbReference>
<dbReference type="GO" id="GO:0070593">
    <property type="term" value="P:dendrite self-avoidance"/>
    <property type="evidence" value="ECO:0007669"/>
    <property type="project" value="TreeGrafter"/>
</dbReference>
<dbReference type="Gene3D" id="2.60.40.10">
    <property type="entry name" value="Immunoglobulins"/>
    <property type="match status" value="2"/>
</dbReference>
<keyword evidence="5" id="KW-0732">Signal</keyword>
<gene>
    <name evidence="7" type="ORF">C7M84_009203</name>
</gene>
<dbReference type="FunFam" id="2.60.40.10:FF:000032">
    <property type="entry name" value="palladin isoform X1"/>
    <property type="match status" value="1"/>
</dbReference>
<dbReference type="InterPro" id="IPR013783">
    <property type="entry name" value="Ig-like_fold"/>
</dbReference>
<dbReference type="InterPro" id="IPR013151">
    <property type="entry name" value="Immunoglobulin_dom"/>
</dbReference>
<feature type="domain" description="Ig-like" evidence="6">
    <location>
        <begin position="108"/>
        <end position="211"/>
    </location>
</feature>